<dbReference type="InterPro" id="IPR050553">
    <property type="entry name" value="Thioredoxin_ResA/DsbE_sf"/>
</dbReference>
<evidence type="ECO:0000313" key="2">
    <source>
        <dbReference type="EMBL" id="OGY37378.1"/>
    </source>
</evidence>
<dbReference type="InterPro" id="IPR013766">
    <property type="entry name" value="Thioredoxin_domain"/>
</dbReference>
<name>A0A1G1XBD8_9BACT</name>
<dbReference type="AlphaFoldDB" id="A0A1G1XBD8"/>
<organism evidence="2 3">
    <name type="scientific">Candidatus Andersenbacteria bacterium RIFCSPHIGHO2_12_FULL_45_11b</name>
    <dbReference type="NCBI Taxonomy" id="1797282"/>
    <lineage>
        <taxon>Bacteria</taxon>
        <taxon>Candidatus Anderseniibacteriota</taxon>
    </lineage>
</organism>
<evidence type="ECO:0000313" key="3">
    <source>
        <dbReference type="Proteomes" id="UP000177941"/>
    </source>
</evidence>
<dbReference type="Gene3D" id="3.40.30.10">
    <property type="entry name" value="Glutaredoxin"/>
    <property type="match status" value="1"/>
</dbReference>
<dbReference type="PROSITE" id="PS51352">
    <property type="entry name" value="THIOREDOXIN_2"/>
    <property type="match status" value="1"/>
</dbReference>
<protein>
    <recommendedName>
        <fullName evidence="1">Thioredoxin domain-containing protein</fullName>
    </recommendedName>
</protein>
<evidence type="ECO:0000259" key="1">
    <source>
        <dbReference type="PROSITE" id="PS51352"/>
    </source>
</evidence>
<feature type="domain" description="Thioredoxin" evidence="1">
    <location>
        <begin position="8"/>
        <end position="167"/>
    </location>
</feature>
<proteinExistence type="predicted"/>
<sequence length="331" mass="37001">MWRIFRSSLVGKQAADITGDSWLNISSFPQNIRSIAVSHKELAFERDLRDTVVVLFFWDYGDPASLQDVLHIRALWERYEGPGFLIIGIHTPQLELATDPDKVQGAVLRFDLDFPIANDASYKTWKRYGNTVWPRKILVDTTGTICYDRNGEGGFEELEQKIRTLLEPHRESKLFPSTKEPDKTPDIAFGAESARMQGIAASPPMEPAQYHLQFKLPIHHYGFSGWWIIQEHQIINGAVSDDQACVIHFLGSGIALSAASEAGCSLEVLINSKPVQEHMRGQDIVNQGGRTYVHVREDRPYGLAQSLAHGKHVLSLVPVSGTVILKGALFS</sequence>
<dbReference type="Proteomes" id="UP000177941">
    <property type="component" value="Unassembled WGS sequence"/>
</dbReference>
<dbReference type="EMBL" id="MHHS01000008">
    <property type="protein sequence ID" value="OGY37378.1"/>
    <property type="molecule type" value="Genomic_DNA"/>
</dbReference>
<comment type="caution">
    <text evidence="2">The sequence shown here is derived from an EMBL/GenBank/DDBJ whole genome shotgun (WGS) entry which is preliminary data.</text>
</comment>
<gene>
    <name evidence="2" type="ORF">A3E36_03045</name>
</gene>
<dbReference type="InterPro" id="IPR036249">
    <property type="entry name" value="Thioredoxin-like_sf"/>
</dbReference>
<dbReference type="SUPFAM" id="SSF52833">
    <property type="entry name" value="Thioredoxin-like"/>
    <property type="match status" value="1"/>
</dbReference>
<reference evidence="2 3" key="1">
    <citation type="journal article" date="2016" name="Nat. Commun.">
        <title>Thousands of microbial genomes shed light on interconnected biogeochemical processes in an aquifer system.</title>
        <authorList>
            <person name="Anantharaman K."/>
            <person name="Brown C.T."/>
            <person name="Hug L.A."/>
            <person name="Sharon I."/>
            <person name="Castelle C.J."/>
            <person name="Probst A.J."/>
            <person name="Thomas B.C."/>
            <person name="Singh A."/>
            <person name="Wilkins M.J."/>
            <person name="Karaoz U."/>
            <person name="Brodie E.L."/>
            <person name="Williams K.H."/>
            <person name="Hubbard S.S."/>
            <person name="Banfield J.F."/>
        </authorList>
    </citation>
    <scope>NUCLEOTIDE SEQUENCE [LARGE SCALE GENOMIC DNA]</scope>
</reference>
<dbReference type="Gene3D" id="2.60.120.260">
    <property type="entry name" value="Galactose-binding domain-like"/>
    <property type="match status" value="1"/>
</dbReference>
<accession>A0A1G1XBD8</accession>
<dbReference type="PANTHER" id="PTHR42852:SF13">
    <property type="entry name" value="PROTEIN DIPZ"/>
    <property type="match status" value="1"/>
</dbReference>
<dbReference type="PANTHER" id="PTHR42852">
    <property type="entry name" value="THIOL:DISULFIDE INTERCHANGE PROTEIN DSBE"/>
    <property type="match status" value="1"/>
</dbReference>